<feature type="region of interest" description="Disordered" evidence="1">
    <location>
        <begin position="62"/>
        <end position="122"/>
    </location>
</feature>
<keyword evidence="4" id="KW-1185">Reference proteome</keyword>
<dbReference type="AlphaFoldDB" id="A0A0D9VE67"/>
<evidence type="ECO:0000256" key="2">
    <source>
        <dbReference type="SAM" id="SignalP"/>
    </source>
</evidence>
<keyword evidence="2" id="KW-0732">Signal</keyword>
<proteinExistence type="predicted"/>
<reference evidence="4" key="2">
    <citation type="submission" date="2013-12" db="EMBL/GenBank/DDBJ databases">
        <authorList>
            <person name="Yu Y."/>
            <person name="Lee S."/>
            <person name="de Baynast K."/>
            <person name="Wissotski M."/>
            <person name="Liu L."/>
            <person name="Talag J."/>
            <person name="Goicoechea J."/>
            <person name="Angelova A."/>
            <person name="Jetty R."/>
            <person name="Kudrna D."/>
            <person name="Golser W."/>
            <person name="Rivera L."/>
            <person name="Zhang J."/>
            <person name="Wing R."/>
        </authorList>
    </citation>
    <scope>NUCLEOTIDE SEQUENCE</scope>
</reference>
<evidence type="ECO:0000313" key="3">
    <source>
        <dbReference type="EnsemblPlants" id="LPERR02G08650.1"/>
    </source>
</evidence>
<dbReference type="STRING" id="77586.A0A0D9VE67"/>
<name>A0A0D9VE67_9ORYZ</name>
<accession>A0A0D9VE67</accession>
<feature type="compositionally biased region" description="Basic and acidic residues" evidence="1">
    <location>
        <begin position="67"/>
        <end position="78"/>
    </location>
</feature>
<feature type="chain" id="PRO_5002347557" evidence="2">
    <location>
        <begin position="24"/>
        <end position="122"/>
    </location>
</feature>
<feature type="signal peptide" evidence="2">
    <location>
        <begin position="1"/>
        <end position="23"/>
    </location>
</feature>
<reference evidence="3 4" key="1">
    <citation type="submission" date="2012-08" db="EMBL/GenBank/DDBJ databases">
        <title>Oryza genome evolution.</title>
        <authorList>
            <person name="Wing R.A."/>
        </authorList>
    </citation>
    <scope>NUCLEOTIDE SEQUENCE</scope>
</reference>
<protein>
    <submittedName>
        <fullName evidence="3">Uncharacterized protein</fullName>
    </submittedName>
</protein>
<dbReference type="EnsemblPlants" id="LPERR02G08650.1">
    <property type="protein sequence ID" value="LPERR02G08650.1"/>
    <property type="gene ID" value="LPERR02G08650"/>
</dbReference>
<reference evidence="3" key="3">
    <citation type="submission" date="2015-04" db="UniProtKB">
        <authorList>
            <consortium name="EnsemblPlants"/>
        </authorList>
    </citation>
    <scope>IDENTIFICATION</scope>
</reference>
<organism evidence="3 4">
    <name type="scientific">Leersia perrieri</name>
    <dbReference type="NCBI Taxonomy" id="77586"/>
    <lineage>
        <taxon>Eukaryota</taxon>
        <taxon>Viridiplantae</taxon>
        <taxon>Streptophyta</taxon>
        <taxon>Embryophyta</taxon>
        <taxon>Tracheophyta</taxon>
        <taxon>Spermatophyta</taxon>
        <taxon>Magnoliopsida</taxon>
        <taxon>Liliopsida</taxon>
        <taxon>Poales</taxon>
        <taxon>Poaceae</taxon>
        <taxon>BOP clade</taxon>
        <taxon>Oryzoideae</taxon>
        <taxon>Oryzeae</taxon>
        <taxon>Oryzinae</taxon>
        <taxon>Leersia</taxon>
    </lineage>
</organism>
<evidence type="ECO:0000256" key="1">
    <source>
        <dbReference type="SAM" id="MobiDB-lite"/>
    </source>
</evidence>
<sequence>MSCKNKLLALILAMAFLAIAAEAARHAMASPAIVSTATAVAGQDDDDADVVALPWRRRVLRHRGRKEHGGGDDFDWRTWRMPPSGPSGRGHVAVDVESPEEEKKTAAEEAAGGGRSSSSSAP</sequence>
<dbReference type="HOGENOM" id="CLU_2030056_0_0_1"/>
<dbReference type="Proteomes" id="UP000032180">
    <property type="component" value="Chromosome 2"/>
</dbReference>
<dbReference type="Gramene" id="LPERR02G08650.1">
    <property type="protein sequence ID" value="LPERR02G08650.1"/>
    <property type="gene ID" value="LPERR02G08650"/>
</dbReference>
<evidence type="ECO:0000313" key="4">
    <source>
        <dbReference type="Proteomes" id="UP000032180"/>
    </source>
</evidence>